<dbReference type="GO" id="GO:0004834">
    <property type="term" value="F:tryptophan synthase activity"/>
    <property type="evidence" value="ECO:0007669"/>
    <property type="project" value="UniProtKB-UniRule"/>
</dbReference>
<feature type="modified residue" description="N6-(pyridoxal phosphate)lysine" evidence="12">
    <location>
        <position position="113"/>
    </location>
</feature>
<evidence type="ECO:0000256" key="8">
    <source>
        <dbReference type="ARBA" id="ARBA00022898"/>
    </source>
</evidence>
<dbReference type="PROSITE" id="PS00168">
    <property type="entry name" value="TRP_SYNTHASE_BETA"/>
    <property type="match status" value="1"/>
</dbReference>
<dbReference type="PANTHER" id="PTHR48077:SF6">
    <property type="entry name" value="TRYPTOPHAN SYNTHASE"/>
    <property type="match status" value="1"/>
</dbReference>
<dbReference type="EC" id="4.2.1.20" evidence="12"/>
<evidence type="ECO:0000313" key="14">
    <source>
        <dbReference type="EMBL" id="SHE83578.1"/>
    </source>
</evidence>
<dbReference type="Proteomes" id="UP000184334">
    <property type="component" value="Unassembled WGS sequence"/>
</dbReference>
<evidence type="ECO:0000256" key="11">
    <source>
        <dbReference type="ARBA" id="ARBA00049047"/>
    </source>
</evidence>
<feature type="domain" description="Tryptophan synthase beta chain-like PALP" evidence="13">
    <location>
        <begin position="79"/>
        <end position="414"/>
    </location>
</feature>
<comment type="function">
    <text evidence="2 12">The beta subunit is responsible for the synthesis of L-tryptophan from indole and L-serine.</text>
</comment>
<gene>
    <name evidence="12" type="primary">trpB</name>
    <name evidence="14" type="ORF">SAMN02745164_01242</name>
</gene>
<dbReference type="PIRSF" id="PIRSF001413">
    <property type="entry name" value="Trp_syn_beta"/>
    <property type="match status" value="1"/>
</dbReference>
<keyword evidence="9 12" id="KW-0057">Aromatic amino acid biosynthesis</keyword>
<comment type="cofactor">
    <cofactor evidence="1 12">
        <name>pyridoxal 5'-phosphate</name>
        <dbReference type="ChEBI" id="CHEBI:597326"/>
    </cofactor>
</comment>
<comment type="similarity">
    <text evidence="4 12">Belongs to the TrpB family.</text>
</comment>
<dbReference type="InterPro" id="IPR006653">
    <property type="entry name" value="Trp_synth_b_CS"/>
</dbReference>
<evidence type="ECO:0000256" key="4">
    <source>
        <dbReference type="ARBA" id="ARBA00009982"/>
    </source>
</evidence>
<evidence type="ECO:0000313" key="15">
    <source>
        <dbReference type="Proteomes" id="UP000184334"/>
    </source>
</evidence>
<evidence type="ECO:0000259" key="13">
    <source>
        <dbReference type="Pfam" id="PF00291"/>
    </source>
</evidence>
<evidence type="ECO:0000256" key="5">
    <source>
        <dbReference type="ARBA" id="ARBA00011270"/>
    </source>
</evidence>
<comment type="pathway">
    <text evidence="3 12">Amino-acid biosynthesis; L-tryptophan biosynthesis; L-tryptophan from chorismate: step 5/5.</text>
</comment>
<dbReference type="NCBIfam" id="NF009057">
    <property type="entry name" value="PRK12391.1"/>
    <property type="match status" value="1"/>
</dbReference>
<sequence>MGRRERVYLSVEEIPKYWYNALADLPFQLDPPLNPQTKEIMKPEELSAIFPDPLVEQEVTTERFIKIPEEVLKEYAIFRPSPLIRATNLEEYLETPVKIYYKYEGVSPTGSHKTNTSIPQAYYNKISGIETLVTETGAGQWGSALSYAGLKFGLNIEVYMVKTSFEQKPMRKCLINLFGGKVTPSPSLETNFGKKILDIDKENPGSLGIAISEALEVVFSRNKAKYALGSVLNHVLLHQTIIGLEIKKQFEKINEKPDVIIGCHGGGSNLGGTILPFIPEKLSGKNIKFLACEPKSCPTLTEGEYRYDNGDTAGLTPLMKMYTLGKDFIPPKIHAGGLRYHGSAPIIAKLKHENMLEAVAFTQDETFEVANLFAKLEGIIPAPESSHAITGAIKEALKAKKNKEEKVIVFTLSGHGLLDLTAYS</sequence>
<dbReference type="PANTHER" id="PTHR48077">
    <property type="entry name" value="TRYPTOPHAN SYNTHASE-RELATED"/>
    <property type="match status" value="1"/>
</dbReference>
<dbReference type="PIRSF" id="PIRSF500824">
    <property type="entry name" value="TrpB_prok"/>
    <property type="match status" value="1"/>
</dbReference>
<evidence type="ECO:0000256" key="3">
    <source>
        <dbReference type="ARBA" id="ARBA00004733"/>
    </source>
</evidence>
<dbReference type="Gene3D" id="3.40.50.1100">
    <property type="match status" value="2"/>
</dbReference>
<evidence type="ECO:0000256" key="6">
    <source>
        <dbReference type="ARBA" id="ARBA00022605"/>
    </source>
</evidence>
<dbReference type="Pfam" id="PF00291">
    <property type="entry name" value="PALP"/>
    <property type="match status" value="1"/>
</dbReference>
<evidence type="ECO:0000256" key="7">
    <source>
        <dbReference type="ARBA" id="ARBA00022822"/>
    </source>
</evidence>
<comment type="caution">
    <text evidence="14">The sequence shown here is derived from an EMBL/GenBank/DDBJ whole genome shotgun (WGS) entry which is preliminary data.</text>
</comment>
<comment type="subunit">
    <text evidence="5 12">Tetramer of two alpha and two beta chains.</text>
</comment>
<dbReference type="RefSeq" id="WP_072864561.1">
    <property type="nucleotide sequence ID" value="NZ_FQUI01000017.1"/>
</dbReference>
<dbReference type="InterPro" id="IPR006316">
    <property type="entry name" value="Trp_synth_b-like"/>
</dbReference>
<organism evidence="14 15">
    <name type="scientific">Marinitoga hydrogenitolerans (strain DSM 16785 / JCM 12826 / AT1271)</name>
    <dbReference type="NCBI Taxonomy" id="1122195"/>
    <lineage>
        <taxon>Bacteria</taxon>
        <taxon>Thermotogati</taxon>
        <taxon>Thermotogota</taxon>
        <taxon>Thermotogae</taxon>
        <taxon>Petrotogales</taxon>
        <taxon>Petrotogaceae</taxon>
        <taxon>Marinitoga</taxon>
    </lineage>
</organism>
<reference evidence="14" key="1">
    <citation type="submission" date="2016-11" db="EMBL/GenBank/DDBJ databases">
        <authorList>
            <person name="Varghese N."/>
            <person name="Submissions S."/>
        </authorList>
    </citation>
    <scope>NUCLEOTIDE SEQUENCE [LARGE SCALE GENOMIC DNA]</scope>
    <source>
        <strain evidence="14">DSM 16785</strain>
    </source>
</reference>
<accession>A0A1M4WQT7</accession>
<dbReference type="GO" id="GO:0052684">
    <property type="term" value="F:L-serine hydro-lyase (adding indole, L-tryptophan-forming) activity"/>
    <property type="evidence" value="ECO:0007669"/>
    <property type="project" value="TreeGrafter"/>
</dbReference>
<evidence type="ECO:0000256" key="9">
    <source>
        <dbReference type="ARBA" id="ARBA00023141"/>
    </source>
</evidence>
<dbReference type="InterPro" id="IPR023026">
    <property type="entry name" value="Trp_synth_beta/beta-like"/>
</dbReference>
<dbReference type="HAMAP" id="MF_00133">
    <property type="entry name" value="Trp_synth_beta"/>
    <property type="match status" value="1"/>
</dbReference>
<keyword evidence="15" id="KW-1185">Reference proteome</keyword>
<keyword evidence="7 12" id="KW-0822">Tryptophan biosynthesis</keyword>
<evidence type="ECO:0000256" key="1">
    <source>
        <dbReference type="ARBA" id="ARBA00001933"/>
    </source>
</evidence>
<dbReference type="GO" id="GO:0030170">
    <property type="term" value="F:pyridoxal phosphate binding"/>
    <property type="evidence" value="ECO:0007669"/>
    <property type="project" value="InterPro"/>
</dbReference>
<dbReference type="NCBIfam" id="TIGR01415">
    <property type="entry name" value="trpB_rel"/>
    <property type="match status" value="1"/>
</dbReference>
<evidence type="ECO:0000256" key="12">
    <source>
        <dbReference type="HAMAP-Rule" id="MF_00133"/>
    </source>
</evidence>
<proteinExistence type="inferred from homology"/>
<evidence type="ECO:0000256" key="10">
    <source>
        <dbReference type="ARBA" id="ARBA00023239"/>
    </source>
</evidence>
<dbReference type="InterPro" id="IPR036052">
    <property type="entry name" value="TrpB-like_PALP_sf"/>
</dbReference>
<keyword evidence="10 12" id="KW-0456">Lyase</keyword>
<dbReference type="OrthoDB" id="9766131at2"/>
<keyword evidence="6 12" id="KW-0028">Amino-acid biosynthesis</keyword>
<dbReference type="UniPathway" id="UPA00035">
    <property type="reaction ID" value="UER00044"/>
</dbReference>
<comment type="catalytic activity">
    <reaction evidence="11 12">
        <text>(1S,2R)-1-C-(indol-3-yl)glycerol 3-phosphate + L-serine = D-glyceraldehyde 3-phosphate + L-tryptophan + H2O</text>
        <dbReference type="Rhea" id="RHEA:10532"/>
        <dbReference type="ChEBI" id="CHEBI:15377"/>
        <dbReference type="ChEBI" id="CHEBI:33384"/>
        <dbReference type="ChEBI" id="CHEBI:57912"/>
        <dbReference type="ChEBI" id="CHEBI:58866"/>
        <dbReference type="ChEBI" id="CHEBI:59776"/>
        <dbReference type="EC" id="4.2.1.20"/>
    </reaction>
</comment>
<name>A0A1M4WQT7_MARH1</name>
<keyword evidence="8 12" id="KW-0663">Pyridoxal phosphate</keyword>
<protein>
    <recommendedName>
        <fullName evidence="12">Tryptophan synthase beta chain</fullName>
        <ecNumber evidence="12">4.2.1.20</ecNumber>
    </recommendedName>
</protein>
<dbReference type="GO" id="GO:0005737">
    <property type="term" value="C:cytoplasm"/>
    <property type="evidence" value="ECO:0007669"/>
    <property type="project" value="TreeGrafter"/>
</dbReference>
<evidence type="ECO:0000256" key="2">
    <source>
        <dbReference type="ARBA" id="ARBA00002786"/>
    </source>
</evidence>
<dbReference type="EMBL" id="FQUI01000017">
    <property type="protein sequence ID" value="SHE83578.1"/>
    <property type="molecule type" value="Genomic_DNA"/>
</dbReference>
<dbReference type="SUPFAM" id="SSF53686">
    <property type="entry name" value="Tryptophan synthase beta subunit-like PLP-dependent enzymes"/>
    <property type="match status" value="1"/>
</dbReference>
<dbReference type="AlphaFoldDB" id="A0A1M4WQT7"/>
<dbReference type="InterPro" id="IPR001926">
    <property type="entry name" value="TrpB-like_PALP"/>
</dbReference>